<dbReference type="Pfam" id="PF13411">
    <property type="entry name" value="MerR_1"/>
    <property type="match status" value="2"/>
</dbReference>
<dbReference type="PROSITE" id="PS50937">
    <property type="entry name" value="HTH_MERR_2"/>
    <property type="match status" value="1"/>
</dbReference>
<dbReference type="AlphaFoldDB" id="A0A4P6JM61"/>
<dbReference type="SUPFAM" id="SSF46955">
    <property type="entry name" value="Putative DNA-binding domain"/>
    <property type="match status" value="2"/>
</dbReference>
<organism evidence="3 4">
    <name type="scientific">Ktedonosporobacter rubrisoli</name>
    <dbReference type="NCBI Taxonomy" id="2509675"/>
    <lineage>
        <taxon>Bacteria</taxon>
        <taxon>Bacillati</taxon>
        <taxon>Chloroflexota</taxon>
        <taxon>Ktedonobacteria</taxon>
        <taxon>Ktedonobacterales</taxon>
        <taxon>Ktedonosporobacteraceae</taxon>
        <taxon>Ktedonosporobacter</taxon>
    </lineage>
</organism>
<evidence type="ECO:0000313" key="3">
    <source>
        <dbReference type="EMBL" id="QBD75756.1"/>
    </source>
</evidence>
<dbReference type="InterPro" id="IPR009061">
    <property type="entry name" value="DNA-bd_dom_put_sf"/>
</dbReference>
<dbReference type="Proteomes" id="UP000290365">
    <property type="component" value="Chromosome"/>
</dbReference>
<dbReference type="RefSeq" id="WP_129886353.1">
    <property type="nucleotide sequence ID" value="NZ_CP035758.1"/>
</dbReference>
<name>A0A4P6JM61_KTERU</name>
<dbReference type="InterPro" id="IPR000551">
    <property type="entry name" value="MerR-type_HTH_dom"/>
</dbReference>
<dbReference type="PANTHER" id="PTHR30204">
    <property type="entry name" value="REDOX-CYCLING DRUG-SENSING TRANSCRIPTIONAL ACTIVATOR SOXR"/>
    <property type="match status" value="1"/>
</dbReference>
<dbReference type="CDD" id="cd00592">
    <property type="entry name" value="HTH_MerR-like"/>
    <property type="match status" value="1"/>
</dbReference>
<dbReference type="SMART" id="SM00422">
    <property type="entry name" value="HTH_MERR"/>
    <property type="match status" value="2"/>
</dbReference>
<protein>
    <submittedName>
        <fullName evidence="3">MerR family transcriptional regulator</fullName>
    </submittedName>
</protein>
<dbReference type="GO" id="GO:0003677">
    <property type="term" value="F:DNA binding"/>
    <property type="evidence" value="ECO:0007669"/>
    <property type="project" value="UniProtKB-KW"/>
</dbReference>
<keyword evidence="1" id="KW-0238">DNA-binding</keyword>
<dbReference type="KEGG" id="kbs:EPA93_06950"/>
<proteinExistence type="predicted"/>
<dbReference type="OrthoDB" id="122388at2"/>
<accession>A0A4P6JM61</accession>
<dbReference type="GO" id="GO:0003700">
    <property type="term" value="F:DNA-binding transcription factor activity"/>
    <property type="evidence" value="ECO:0007669"/>
    <property type="project" value="InterPro"/>
</dbReference>
<keyword evidence="4" id="KW-1185">Reference proteome</keyword>
<evidence type="ECO:0000256" key="1">
    <source>
        <dbReference type="ARBA" id="ARBA00023125"/>
    </source>
</evidence>
<evidence type="ECO:0000313" key="4">
    <source>
        <dbReference type="Proteomes" id="UP000290365"/>
    </source>
</evidence>
<dbReference type="InterPro" id="IPR047057">
    <property type="entry name" value="MerR_fam"/>
</dbReference>
<dbReference type="PANTHER" id="PTHR30204:SF93">
    <property type="entry name" value="HTH MERR-TYPE DOMAIN-CONTAINING PROTEIN"/>
    <property type="match status" value="1"/>
</dbReference>
<sequence>MASRPLRTSDIARELGVHVNTIRLYESWGYFSDIPRGTNGYRQFSTLHLEQARLAHLTLSTPYLGDKNLLIDLVKYAAHGDFAQALEQAYRYLAYVRMEITTTEAALEFLERWAVGQIRETTHQKMHIRQAAQYLNVTVDMLRNWERNGLITVPRDSSNGYRLYGPSEFGRIRVIRTLVQSGYSLMAILRMLQQFDAGHTENLHATLEIPREESDVEYIEIIADRWHSTLLELENRAQAIIRQLGSLIEMTHAS</sequence>
<evidence type="ECO:0000259" key="2">
    <source>
        <dbReference type="PROSITE" id="PS50937"/>
    </source>
</evidence>
<reference evidence="3 4" key="1">
    <citation type="submission" date="2019-01" db="EMBL/GenBank/DDBJ databases">
        <title>Ktedonosporobacter rubrisoli SCAWS-G2.</title>
        <authorList>
            <person name="Huang Y."/>
            <person name="Yan B."/>
        </authorList>
    </citation>
    <scope>NUCLEOTIDE SEQUENCE [LARGE SCALE GENOMIC DNA]</scope>
    <source>
        <strain evidence="3 4">SCAWS-G2</strain>
    </source>
</reference>
<dbReference type="EMBL" id="CP035758">
    <property type="protein sequence ID" value="QBD75756.1"/>
    <property type="molecule type" value="Genomic_DNA"/>
</dbReference>
<feature type="domain" description="HTH merR-type" evidence="2">
    <location>
        <begin position="125"/>
        <end position="194"/>
    </location>
</feature>
<gene>
    <name evidence="3" type="ORF">EPA93_06950</name>
</gene>
<dbReference type="Gene3D" id="1.10.1660.10">
    <property type="match status" value="2"/>
</dbReference>